<reference evidence="1" key="1">
    <citation type="submission" date="2024-08" db="EMBL/GenBank/DDBJ databases">
        <title>Lentilactobacillus sp. nov., isolated from tree bark.</title>
        <authorList>
            <person name="Phuengjayaem S."/>
            <person name="Tanasupawat S."/>
        </authorList>
    </citation>
    <scope>NUCLEOTIDE SEQUENCE</scope>
    <source>
        <strain evidence="1">SPB1-3</strain>
    </source>
</reference>
<sequence length="198" mass="22035">MFTGIIQSRSRVLDVATIDESLKLTIRRPESFEIQEGSSLAINGVCLTVTDLTSESLMLTVMPETYRKTTLKFLRVNDVVNIEPALTLREPLDGHFVLGHVDQTVKLVKKTQDGNSVKLTFELPDSLATFVAYKGSVALDGTSLTVTQVTDKTFTVNLIPYTADNTGLLNVHQDDQYNLEVDVLARYIQRAQVEADVW</sequence>
<dbReference type="EC" id="2.5.1.9" evidence="1"/>
<evidence type="ECO:0000313" key="1">
    <source>
        <dbReference type="EMBL" id="XFD39888.1"/>
    </source>
</evidence>
<accession>A0ACD5DFG9</accession>
<keyword evidence="2" id="KW-1185">Reference proteome</keyword>
<dbReference type="EMBL" id="CP168151">
    <property type="protein sequence ID" value="XFD39888.1"/>
    <property type="molecule type" value="Genomic_DNA"/>
</dbReference>
<evidence type="ECO:0000313" key="2">
    <source>
        <dbReference type="Proteomes" id="UP001149860"/>
    </source>
</evidence>
<dbReference type="Proteomes" id="UP001149860">
    <property type="component" value="Chromosome"/>
</dbReference>
<name>A0ACD5DFG9_9LACO</name>
<proteinExistence type="predicted"/>
<gene>
    <name evidence="1" type="ORF">O0236_000850</name>
</gene>
<protein>
    <submittedName>
        <fullName evidence="1">Riboflavin synthase</fullName>
        <ecNumber evidence="1">2.5.1.9</ecNumber>
    </submittedName>
</protein>
<keyword evidence="1" id="KW-0808">Transferase</keyword>
<organism evidence="1 2">
    <name type="scientific">Lentilactobacillus terminaliae</name>
    <dbReference type="NCBI Taxonomy" id="3003483"/>
    <lineage>
        <taxon>Bacteria</taxon>
        <taxon>Bacillati</taxon>
        <taxon>Bacillota</taxon>
        <taxon>Bacilli</taxon>
        <taxon>Lactobacillales</taxon>
        <taxon>Lactobacillaceae</taxon>
        <taxon>Lentilactobacillus</taxon>
    </lineage>
</organism>